<evidence type="ECO:0000313" key="2">
    <source>
        <dbReference type="EMBL" id="SLN44690.1"/>
    </source>
</evidence>
<dbReference type="AlphaFoldDB" id="A0A1X6Z964"/>
<evidence type="ECO:0000256" key="1">
    <source>
        <dbReference type="SAM" id="MobiDB-lite"/>
    </source>
</evidence>
<accession>A0A1X6Z964</accession>
<proteinExistence type="predicted"/>
<dbReference type="Proteomes" id="UP000193207">
    <property type="component" value="Unassembled WGS sequence"/>
</dbReference>
<protein>
    <submittedName>
        <fullName evidence="2">Uncharacterized protein</fullName>
    </submittedName>
</protein>
<gene>
    <name evidence="2" type="ORF">ROH8110_02354</name>
</gene>
<keyword evidence="3" id="KW-1185">Reference proteome</keyword>
<name>A0A1X6Z964_9RHOB</name>
<organism evidence="2 3">
    <name type="scientific">Roseovarius halotolerans</name>
    <dbReference type="NCBI Taxonomy" id="505353"/>
    <lineage>
        <taxon>Bacteria</taxon>
        <taxon>Pseudomonadati</taxon>
        <taxon>Pseudomonadota</taxon>
        <taxon>Alphaproteobacteria</taxon>
        <taxon>Rhodobacterales</taxon>
        <taxon>Roseobacteraceae</taxon>
        <taxon>Roseovarius</taxon>
    </lineage>
</organism>
<dbReference type="EMBL" id="FWFU01000003">
    <property type="protein sequence ID" value="SLN44690.1"/>
    <property type="molecule type" value="Genomic_DNA"/>
</dbReference>
<sequence>MTTGRLEMWDIRARPGTCADGIAIGAIDEPSVDAGMSHAPEANDMSKPGRRGAQGEQGSWRSI</sequence>
<reference evidence="2 3" key="1">
    <citation type="submission" date="2017-03" db="EMBL/GenBank/DDBJ databases">
        <authorList>
            <person name="Afonso C.L."/>
            <person name="Miller P.J."/>
            <person name="Scott M.A."/>
            <person name="Spackman E."/>
            <person name="Goraichik I."/>
            <person name="Dimitrov K.M."/>
            <person name="Suarez D.L."/>
            <person name="Swayne D.E."/>
        </authorList>
    </citation>
    <scope>NUCLEOTIDE SEQUENCE [LARGE SCALE GENOMIC DNA]</scope>
    <source>
        <strain evidence="2 3">CECT 8110</strain>
    </source>
</reference>
<dbReference type="RefSeq" id="WP_085817982.1">
    <property type="nucleotide sequence ID" value="NZ_FWFU01000003.1"/>
</dbReference>
<evidence type="ECO:0000313" key="3">
    <source>
        <dbReference type="Proteomes" id="UP000193207"/>
    </source>
</evidence>
<feature type="region of interest" description="Disordered" evidence="1">
    <location>
        <begin position="32"/>
        <end position="63"/>
    </location>
</feature>